<feature type="domain" description="Rhodanese" evidence="2">
    <location>
        <begin position="263"/>
        <end position="355"/>
    </location>
</feature>
<dbReference type="SUPFAM" id="SSF56281">
    <property type="entry name" value="Metallo-hydrolase/oxidoreductase"/>
    <property type="match status" value="1"/>
</dbReference>
<dbReference type="AlphaFoldDB" id="A0A4P6JY18"/>
<accession>A0A4P6JY18</accession>
<keyword evidence="3" id="KW-0378">Hydrolase</keyword>
<dbReference type="SUPFAM" id="SSF52821">
    <property type="entry name" value="Rhodanese/Cell cycle control phosphatase"/>
    <property type="match status" value="2"/>
</dbReference>
<dbReference type="CDD" id="cd07724">
    <property type="entry name" value="POD-like_MBL-fold"/>
    <property type="match status" value="1"/>
</dbReference>
<evidence type="ECO:0000313" key="4">
    <source>
        <dbReference type="Proteomes" id="UP000290365"/>
    </source>
</evidence>
<feature type="domain" description="Rhodanese" evidence="2">
    <location>
        <begin position="370"/>
        <end position="458"/>
    </location>
</feature>
<dbReference type="InterPro" id="IPR036873">
    <property type="entry name" value="Rhodanese-like_dom_sf"/>
</dbReference>
<dbReference type="InterPro" id="IPR001763">
    <property type="entry name" value="Rhodanese-like_dom"/>
</dbReference>
<dbReference type="PANTHER" id="PTHR43084:SF1">
    <property type="entry name" value="PERSULFIDE DIOXYGENASE ETHE1, MITOCHONDRIAL"/>
    <property type="match status" value="1"/>
</dbReference>
<dbReference type="PANTHER" id="PTHR43084">
    <property type="entry name" value="PERSULFIDE DIOXYGENASE ETHE1"/>
    <property type="match status" value="1"/>
</dbReference>
<dbReference type="InterPro" id="IPR001279">
    <property type="entry name" value="Metallo-B-lactamas"/>
</dbReference>
<dbReference type="InterPro" id="IPR001307">
    <property type="entry name" value="Thiosulphate_STrfase_CS"/>
</dbReference>
<name>A0A4P6JY18_KTERU</name>
<dbReference type="Proteomes" id="UP000290365">
    <property type="component" value="Chromosome"/>
</dbReference>
<dbReference type="SMART" id="SM00450">
    <property type="entry name" value="RHOD"/>
    <property type="match status" value="2"/>
</dbReference>
<dbReference type="Gene3D" id="3.40.250.10">
    <property type="entry name" value="Rhodanese-like domain"/>
    <property type="match status" value="2"/>
</dbReference>
<dbReference type="KEGG" id="kbs:EPA93_32200"/>
<dbReference type="InterPro" id="IPR036866">
    <property type="entry name" value="RibonucZ/Hydroxyglut_hydro"/>
</dbReference>
<dbReference type="PROSITE" id="PS00380">
    <property type="entry name" value="RHODANESE_1"/>
    <property type="match status" value="1"/>
</dbReference>
<organism evidence="3 4">
    <name type="scientific">Ktedonosporobacter rubrisoli</name>
    <dbReference type="NCBI Taxonomy" id="2509675"/>
    <lineage>
        <taxon>Bacteria</taxon>
        <taxon>Bacillati</taxon>
        <taxon>Chloroflexota</taxon>
        <taxon>Ktedonobacteria</taxon>
        <taxon>Ktedonobacterales</taxon>
        <taxon>Ktedonosporobacteraceae</taxon>
        <taxon>Ktedonosporobacter</taxon>
    </lineage>
</organism>
<reference evidence="3 4" key="1">
    <citation type="submission" date="2019-01" db="EMBL/GenBank/DDBJ databases">
        <title>Ktedonosporobacter rubrisoli SCAWS-G2.</title>
        <authorList>
            <person name="Huang Y."/>
            <person name="Yan B."/>
        </authorList>
    </citation>
    <scope>NUCLEOTIDE SEQUENCE [LARGE SCALE GENOMIC DNA]</scope>
    <source>
        <strain evidence="3 4">SCAWS-G2</strain>
    </source>
</reference>
<evidence type="ECO:0000259" key="2">
    <source>
        <dbReference type="PROSITE" id="PS50206"/>
    </source>
</evidence>
<keyword evidence="4" id="KW-1185">Reference proteome</keyword>
<proteinExistence type="predicted"/>
<dbReference type="OrthoDB" id="9784009at2"/>
<dbReference type="InterPro" id="IPR044528">
    <property type="entry name" value="POD-like_MBL-fold"/>
</dbReference>
<evidence type="ECO:0000256" key="1">
    <source>
        <dbReference type="ARBA" id="ARBA00022723"/>
    </source>
</evidence>
<dbReference type="PROSITE" id="PS50206">
    <property type="entry name" value="RHODANESE_3"/>
    <property type="match status" value="2"/>
</dbReference>
<dbReference type="GO" id="GO:0004792">
    <property type="term" value="F:thiosulfate-cyanide sulfurtransferase activity"/>
    <property type="evidence" value="ECO:0007669"/>
    <property type="project" value="InterPro"/>
</dbReference>
<dbReference type="Pfam" id="PF00753">
    <property type="entry name" value="Lactamase_B"/>
    <property type="match status" value="1"/>
</dbReference>
<protein>
    <submittedName>
        <fullName evidence="3">MBL fold metallo-hydrolase</fullName>
    </submittedName>
</protein>
<dbReference type="GO" id="GO:0050313">
    <property type="term" value="F:sulfur dioxygenase activity"/>
    <property type="evidence" value="ECO:0007669"/>
    <property type="project" value="InterPro"/>
</dbReference>
<dbReference type="SMART" id="SM00849">
    <property type="entry name" value="Lactamase_B"/>
    <property type="match status" value="1"/>
</dbReference>
<dbReference type="EMBL" id="CP035758">
    <property type="protein sequence ID" value="QBD80385.1"/>
    <property type="molecule type" value="Genomic_DNA"/>
</dbReference>
<dbReference type="CDD" id="cd00158">
    <property type="entry name" value="RHOD"/>
    <property type="match status" value="2"/>
</dbReference>
<evidence type="ECO:0000313" key="3">
    <source>
        <dbReference type="EMBL" id="QBD80385.1"/>
    </source>
</evidence>
<dbReference type="Gene3D" id="3.60.15.10">
    <property type="entry name" value="Ribonuclease Z/Hydroxyacylglutathione hydrolase-like"/>
    <property type="match status" value="1"/>
</dbReference>
<dbReference type="GO" id="GO:0006749">
    <property type="term" value="P:glutathione metabolic process"/>
    <property type="evidence" value="ECO:0007669"/>
    <property type="project" value="InterPro"/>
</dbReference>
<dbReference type="GO" id="GO:0046872">
    <property type="term" value="F:metal ion binding"/>
    <property type="evidence" value="ECO:0007669"/>
    <property type="project" value="UniProtKB-KW"/>
</dbReference>
<dbReference type="Pfam" id="PF00581">
    <property type="entry name" value="Rhodanese"/>
    <property type="match status" value="2"/>
</dbReference>
<dbReference type="RefSeq" id="WP_129891449.1">
    <property type="nucleotide sequence ID" value="NZ_CP035758.1"/>
</dbReference>
<dbReference type="GO" id="GO:0070813">
    <property type="term" value="P:hydrogen sulfide metabolic process"/>
    <property type="evidence" value="ECO:0007669"/>
    <property type="project" value="TreeGrafter"/>
</dbReference>
<sequence length="465" mass="50208">MYFQQITRQDIGCATYLVGSNQTGEAAVIDPRIDLVKELLALLEREGLHLKYIVETHNHADHVSGHHQLAQRTGATIAVHALAGVAYPHLALQHNDELTLGEVHLRIIHTPGHRPEHIAVAVIDSSRGADPWLVLTGDSLFIGDVARPDLAVAGKEGARELYRSLHEQLLALPDGTMVYPGHLAGSLCGRVNNRMTGTSIGFERHLNPALAIASPEEFVQYMNENLPQRPPNLDRIVALNKAASIPPIAPLDALSAQEISQRQAQGAQVLDVRSVQQFAAGHVPGALSIPLDAGQFQNRAGHLISAETPLLLVASSQEEAHRAQAALAVIGYTNVAGMLSGGIEAWQQAGYEAQSLPSITVQQLQEKKMGEPELQIVDVRDPDEWEAGHIEGAVHIPLFTLPQKLNSLDAKRPTALICGSGLRSTIASSLLQSKNWSQLYNTEGGMSAWNSAQLPTHTDEKVSRA</sequence>
<gene>
    <name evidence="3" type="ORF">EPA93_32200</name>
</gene>
<dbReference type="GO" id="GO:0016787">
    <property type="term" value="F:hydrolase activity"/>
    <property type="evidence" value="ECO:0007669"/>
    <property type="project" value="UniProtKB-KW"/>
</dbReference>
<dbReference type="InterPro" id="IPR051682">
    <property type="entry name" value="Mito_Persulfide_Diox"/>
</dbReference>
<keyword evidence="1" id="KW-0479">Metal-binding</keyword>